<protein>
    <submittedName>
        <fullName evidence="11">Methyl-accepting chemotaxis protein</fullName>
    </submittedName>
</protein>
<dbReference type="InterPro" id="IPR024478">
    <property type="entry name" value="HlyB_4HB_MCP"/>
</dbReference>
<keyword evidence="4 6" id="KW-0807">Transducer</keyword>
<dbReference type="PROSITE" id="PS50111">
    <property type="entry name" value="CHEMOTAXIS_TRANSDUC_2"/>
    <property type="match status" value="1"/>
</dbReference>
<keyword evidence="3 8" id="KW-0472">Membrane</keyword>
<feature type="domain" description="Methyl-accepting transducer" evidence="9">
    <location>
        <begin position="278"/>
        <end position="514"/>
    </location>
</feature>
<dbReference type="Gene3D" id="1.10.287.950">
    <property type="entry name" value="Methyl-accepting chemotaxis protein"/>
    <property type="match status" value="1"/>
</dbReference>
<organism evidence="11 12">
    <name type="scientific">Sporosarcina contaminans</name>
    <dbReference type="NCBI Taxonomy" id="633403"/>
    <lineage>
        <taxon>Bacteria</taxon>
        <taxon>Bacillati</taxon>
        <taxon>Bacillota</taxon>
        <taxon>Bacilli</taxon>
        <taxon>Bacillales</taxon>
        <taxon>Caryophanaceae</taxon>
        <taxon>Sporosarcina</taxon>
    </lineage>
</organism>
<feature type="coiled-coil region" evidence="7">
    <location>
        <begin position="154"/>
        <end position="181"/>
    </location>
</feature>
<feature type="transmembrane region" description="Helical" evidence="8">
    <location>
        <begin position="12"/>
        <end position="30"/>
    </location>
</feature>
<keyword evidence="8" id="KW-1133">Transmembrane helix</keyword>
<evidence type="ECO:0000256" key="1">
    <source>
        <dbReference type="ARBA" id="ARBA00004236"/>
    </source>
</evidence>
<keyword evidence="2" id="KW-1003">Cell membrane</keyword>
<dbReference type="SMART" id="SM00283">
    <property type="entry name" value="MA"/>
    <property type="match status" value="1"/>
</dbReference>
<dbReference type="InterPro" id="IPR004089">
    <property type="entry name" value="MCPsignal_dom"/>
</dbReference>
<comment type="similarity">
    <text evidence="5">Belongs to the methyl-accepting chemotaxis (MCP) protein family.</text>
</comment>
<evidence type="ECO:0000256" key="7">
    <source>
        <dbReference type="SAM" id="Coils"/>
    </source>
</evidence>
<evidence type="ECO:0000256" key="3">
    <source>
        <dbReference type="ARBA" id="ARBA00023136"/>
    </source>
</evidence>
<dbReference type="Pfam" id="PF12729">
    <property type="entry name" value="4HB_MCP_1"/>
    <property type="match status" value="1"/>
</dbReference>
<keyword evidence="12" id="KW-1185">Reference proteome</keyword>
<dbReference type="SUPFAM" id="SSF58104">
    <property type="entry name" value="Methyl-accepting chemotaxis protein (MCP) signaling domain"/>
    <property type="match status" value="1"/>
</dbReference>
<sequence length="565" mass="61910">MRWTVGKKISTMFIAMIILIIGMGSVGFISSSKLNQNTETTNKVIVPKIDTINALEKRMQNIMAFSQRHILSRDKEFKEDYERQIEAEMEQANEIVGTYAALMADQNNKVSLSQEKWEEFISQINEILALSKKKEVEKATVASYDAVLTVNSMLDELSNLNEIHRKELEEIEQEGDQLYNTVLLALSTSSILAVIIALFAIRYLKRTIQRPIIDLSENFKKMAAGDLSIDLLQIPTKDEVGQLGQDFNLMLRNLKELMAELIENIDTLSSTSVQFATSADESAKASEQITNSVIEVSEGSAAQMKSTKFSSTIVDEMANQLDKAILSIQLVSDLSVATTKLSNEGMKRMSSTIDKMSEIQESTVRTASVVESLHTKSLEIGNIVTMITKIAEQTNLLALNASIEAARAGEHGKGFAVVAAEVGNLASDSGNAAAQISDLISEIQQEVDGAIKAMEMSKTNADEGLGMIRQTGKGFEDISHHIDDVSRQAVDIAEISKTINDSAQQVKRLIDDVAAMSERSDANAQNIVAAAEEQSATMQEISASSSVLSSMAETLQQMVSRFQLK</sequence>
<dbReference type="SMART" id="SM00304">
    <property type="entry name" value="HAMP"/>
    <property type="match status" value="1"/>
</dbReference>
<dbReference type="Pfam" id="PF00015">
    <property type="entry name" value="MCPsignal"/>
    <property type="match status" value="1"/>
</dbReference>
<reference evidence="12" key="1">
    <citation type="journal article" date="2019" name="Int. J. Syst. Evol. Microbiol.">
        <title>The Global Catalogue of Microorganisms (GCM) 10K type strain sequencing project: providing services to taxonomists for standard genome sequencing and annotation.</title>
        <authorList>
            <consortium name="The Broad Institute Genomics Platform"/>
            <consortium name="The Broad Institute Genome Sequencing Center for Infectious Disease"/>
            <person name="Wu L."/>
            <person name="Ma J."/>
        </authorList>
    </citation>
    <scope>NUCLEOTIDE SEQUENCE [LARGE SCALE GENOMIC DNA]</scope>
    <source>
        <strain evidence="12">CCUG 53915</strain>
    </source>
</reference>
<evidence type="ECO:0000313" key="11">
    <source>
        <dbReference type="EMBL" id="MFD1204705.1"/>
    </source>
</evidence>
<gene>
    <name evidence="11" type="ORF">ACFQ38_06210</name>
</gene>
<comment type="subcellular location">
    <subcellularLocation>
        <location evidence="1">Cell membrane</location>
    </subcellularLocation>
</comment>
<evidence type="ECO:0000313" key="12">
    <source>
        <dbReference type="Proteomes" id="UP001597231"/>
    </source>
</evidence>
<dbReference type="InterPro" id="IPR003660">
    <property type="entry name" value="HAMP_dom"/>
</dbReference>
<keyword evidence="7" id="KW-0175">Coiled coil</keyword>
<evidence type="ECO:0000256" key="4">
    <source>
        <dbReference type="ARBA" id="ARBA00023224"/>
    </source>
</evidence>
<feature type="transmembrane region" description="Helical" evidence="8">
    <location>
        <begin position="178"/>
        <end position="201"/>
    </location>
</feature>
<proteinExistence type="inferred from homology"/>
<dbReference type="Pfam" id="PF00672">
    <property type="entry name" value="HAMP"/>
    <property type="match status" value="1"/>
</dbReference>
<dbReference type="Gene3D" id="6.10.340.10">
    <property type="match status" value="1"/>
</dbReference>
<keyword evidence="8" id="KW-0812">Transmembrane</keyword>
<evidence type="ECO:0000259" key="10">
    <source>
        <dbReference type="PROSITE" id="PS50885"/>
    </source>
</evidence>
<accession>A0ABW3TVM9</accession>
<dbReference type="RefSeq" id="WP_381480087.1">
    <property type="nucleotide sequence ID" value="NZ_JBHTLT010000029.1"/>
</dbReference>
<dbReference type="CDD" id="cd06225">
    <property type="entry name" value="HAMP"/>
    <property type="match status" value="1"/>
</dbReference>
<evidence type="ECO:0000259" key="9">
    <source>
        <dbReference type="PROSITE" id="PS50111"/>
    </source>
</evidence>
<dbReference type="CDD" id="cd11386">
    <property type="entry name" value="MCP_signal"/>
    <property type="match status" value="1"/>
</dbReference>
<evidence type="ECO:0000256" key="2">
    <source>
        <dbReference type="ARBA" id="ARBA00022475"/>
    </source>
</evidence>
<evidence type="ECO:0000256" key="5">
    <source>
        <dbReference type="ARBA" id="ARBA00029447"/>
    </source>
</evidence>
<comment type="caution">
    <text evidence="11">The sequence shown here is derived from an EMBL/GenBank/DDBJ whole genome shotgun (WGS) entry which is preliminary data.</text>
</comment>
<dbReference type="EMBL" id="JBHTLT010000029">
    <property type="protein sequence ID" value="MFD1204705.1"/>
    <property type="molecule type" value="Genomic_DNA"/>
</dbReference>
<evidence type="ECO:0000256" key="8">
    <source>
        <dbReference type="SAM" id="Phobius"/>
    </source>
</evidence>
<feature type="domain" description="HAMP" evidence="10">
    <location>
        <begin position="206"/>
        <end position="259"/>
    </location>
</feature>
<dbReference type="PANTHER" id="PTHR32089">
    <property type="entry name" value="METHYL-ACCEPTING CHEMOTAXIS PROTEIN MCPB"/>
    <property type="match status" value="1"/>
</dbReference>
<dbReference type="Proteomes" id="UP001597231">
    <property type="component" value="Unassembled WGS sequence"/>
</dbReference>
<evidence type="ECO:0000256" key="6">
    <source>
        <dbReference type="PROSITE-ProRule" id="PRU00284"/>
    </source>
</evidence>
<dbReference type="PROSITE" id="PS50885">
    <property type="entry name" value="HAMP"/>
    <property type="match status" value="1"/>
</dbReference>
<dbReference type="PANTHER" id="PTHR32089:SF112">
    <property type="entry name" value="LYSOZYME-LIKE PROTEIN-RELATED"/>
    <property type="match status" value="1"/>
</dbReference>
<name>A0ABW3TVM9_9BACL</name>